<dbReference type="AlphaFoldDB" id="A0A4D6LI19"/>
<proteinExistence type="predicted"/>
<evidence type="ECO:0000313" key="2">
    <source>
        <dbReference type="Proteomes" id="UP000501690"/>
    </source>
</evidence>
<protein>
    <submittedName>
        <fullName evidence="1">Uncharacterized protein</fullName>
    </submittedName>
</protein>
<dbReference type="EMBL" id="CP039347">
    <property type="protein sequence ID" value="QCD87985.1"/>
    <property type="molecule type" value="Genomic_DNA"/>
</dbReference>
<organism evidence="1 2">
    <name type="scientific">Vigna unguiculata</name>
    <name type="common">Cowpea</name>
    <dbReference type="NCBI Taxonomy" id="3917"/>
    <lineage>
        <taxon>Eukaryota</taxon>
        <taxon>Viridiplantae</taxon>
        <taxon>Streptophyta</taxon>
        <taxon>Embryophyta</taxon>
        <taxon>Tracheophyta</taxon>
        <taxon>Spermatophyta</taxon>
        <taxon>Magnoliopsida</taxon>
        <taxon>eudicotyledons</taxon>
        <taxon>Gunneridae</taxon>
        <taxon>Pentapetalae</taxon>
        <taxon>rosids</taxon>
        <taxon>fabids</taxon>
        <taxon>Fabales</taxon>
        <taxon>Fabaceae</taxon>
        <taxon>Papilionoideae</taxon>
        <taxon>50 kb inversion clade</taxon>
        <taxon>NPAAA clade</taxon>
        <taxon>indigoferoid/millettioid clade</taxon>
        <taxon>Phaseoleae</taxon>
        <taxon>Vigna</taxon>
    </lineage>
</organism>
<sequence length="260" mass="29893">MMLTRTCPLVVLPIRTSPLVVLLYEPPRSVSTEHTNLPRSYPHARVTGYEPPRSYHHMLTAIHEPTRSWHNISRSKYSIIAKTQHNTSHSLLDFRLAQHQAPPGETSPDCLAVQSSSPGARLARNPCSLRYRLAVTPYHQAPLSHRPIVVASTAWRIISSQNRLTNLPNSPIRCYLNFIEQPLASLSPNGKHSAARRFYLLELTPIKPLLTLEHMITDFYTRLISYQQCTQYDLRTHNEFRTHNIETTQKECEQCRVAWQ</sequence>
<gene>
    <name evidence="1" type="ORF">DEO72_LG3g2525</name>
</gene>
<dbReference type="Proteomes" id="UP000501690">
    <property type="component" value="Linkage Group LG3"/>
</dbReference>
<keyword evidence="2" id="KW-1185">Reference proteome</keyword>
<accession>A0A4D6LI19</accession>
<reference evidence="1 2" key="1">
    <citation type="submission" date="2019-04" db="EMBL/GenBank/DDBJ databases">
        <title>An improved genome assembly and genetic linkage map for asparagus bean, Vigna unguiculata ssp. sesquipedialis.</title>
        <authorList>
            <person name="Xia Q."/>
            <person name="Zhang R."/>
            <person name="Dong Y."/>
        </authorList>
    </citation>
    <scope>NUCLEOTIDE SEQUENCE [LARGE SCALE GENOMIC DNA]</scope>
    <source>
        <tissue evidence="1">Leaf</tissue>
    </source>
</reference>
<name>A0A4D6LI19_VIGUN</name>
<evidence type="ECO:0000313" key="1">
    <source>
        <dbReference type="EMBL" id="QCD87985.1"/>
    </source>
</evidence>